<dbReference type="WBParaSite" id="nRc.2.0.1.t15191-RA">
    <property type="protein sequence ID" value="nRc.2.0.1.t15191-RA"/>
    <property type="gene ID" value="nRc.2.0.1.g15191"/>
</dbReference>
<protein>
    <submittedName>
        <fullName evidence="2">Uncharacterized protein</fullName>
    </submittedName>
</protein>
<evidence type="ECO:0000313" key="2">
    <source>
        <dbReference type="WBParaSite" id="nRc.2.0.1.t15191-RA"/>
    </source>
</evidence>
<accession>A0A915IMI9</accession>
<dbReference type="AlphaFoldDB" id="A0A915IMI9"/>
<reference evidence="2" key="1">
    <citation type="submission" date="2022-11" db="UniProtKB">
        <authorList>
            <consortium name="WormBaseParasite"/>
        </authorList>
    </citation>
    <scope>IDENTIFICATION</scope>
</reference>
<evidence type="ECO:0000313" key="1">
    <source>
        <dbReference type="Proteomes" id="UP000887565"/>
    </source>
</evidence>
<keyword evidence="1" id="KW-1185">Reference proteome</keyword>
<organism evidence="1 2">
    <name type="scientific">Romanomermis culicivorax</name>
    <name type="common">Nematode worm</name>
    <dbReference type="NCBI Taxonomy" id="13658"/>
    <lineage>
        <taxon>Eukaryota</taxon>
        <taxon>Metazoa</taxon>
        <taxon>Ecdysozoa</taxon>
        <taxon>Nematoda</taxon>
        <taxon>Enoplea</taxon>
        <taxon>Dorylaimia</taxon>
        <taxon>Mermithida</taxon>
        <taxon>Mermithoidea</taxon>
        <taxon>Mermithidae</taxon>
        <taxon>Romanomermis</taxon>
    </lineage>
</organism>
<sequence>SVGDCDGHGRKSEVSFRDLEIIQSALTENPETTTKEMKKIMDDAGQDLGEKTLIRARQSLDESKIQLESFTKKCYRREGCPATLKGKYKHPLSVLIWGGISRKGAAPIVIFTGIMDADF</sequence>
<name>A0A915IMI9_ROMCU</name>
<proteinExistence type="predicted"/>
<dbReference type="Proteomes" id="UP000887565">
    <property type="component" value="Unplaced"/>
</dbReference>